<protein>
    <submittedName>
        <fullName evidence="1">Uncharacterized protein</fullName>
    </submittedName>
</protein>
<accession>A0A101FSG4</accession>
<organism evidence="1 4">
    <name type="scientific">Methanothrix harundinacea</name>
    <dbReference type="NCBI Taxonomy" id="301375"/>
    <lineage>
        <taxon>Archaea</taxon>
        <taxon>Methanobacteriati</taxon>
        <taxon>Methanobacteriota</taxon>
        <taxon>Stenosarchaea group</taxon>
        <taxon>Methanomicrobia</taxon>
        <taxon>Methanotrichales</taxon>
        <taxon>Methanotrichaceae</taxon>
        <taxon>Methanothrix</taxon>
    </lineage>
</organism>
<name>A0A101FSG4_9EURY</name>
<reference evidence="2" key="1">
    <citation type="journal article" date="2015" name="MBio">
        <title>Genome-resolved metagenomic analysis reveals roles for candidate phyla and other microbial community members in biogeochemical transformations in oil reservoirs.</title>
        <authorList>
            <person name="Hu P."/>
            <person name="Tom L."/>
            <person name="Singh A."/>
            <person name="Thomas B.C."/>
            <person name="Baker B.J."/>
            <person name="Piceno Y.M."/>
            <person name="Andersen G.L."/>
            <person name="Banfield J.F."/>
        </authorList>
    </citation>
    <scope>NUCLEOTIDE SEQUENCE [LARGE SCALE GENOMIC DNA]</scope>
    <source>
        <strain evidence="2">56_747</strain>
    </source>
</reference>
<dbReference type="PATRIC" id="fig|301375.6.peg.2012"/>
<dbReference type="Proteomes" id="UP000057043">
    <property type="component" value="Unassembled WGS sequence"/>
</dbReference>
<evidence type="ECO:0000313" key="3">
    <source>
        <dbReference type="Proteomes" id="UP000053961"/>
    </source>
</evidence>
<comment type="caution">
    <text evidence="1">The sequence shown here is derived from an EMBL/GenBank/DDBJ whole genome shotgun (WGS) entry which is preliminary data.</text>
</comment>
<dbReference type="Proteomes" id="UP000053961">
    <property type="component" value="Unassembled WGS sequence"/>
</dbReference>
<evidence type="ECO:0000313" key="2">
    <source>
        <dbReference type="EMBL" id="KUK94776.1"/>
    </source>
</evidence>
<proteinExistence type="predicted"/>
<gene>
    <name evidence="1" type="ORF">XD72_1970</name>
    <name evidence="2" type="ORF">XE07_2036</name>
</gene>
<sequence length="43" mass="4975">MLVPKFKKRDAERKGDKKTENLEKKLIEENLEDLVGTGGEEEE</sequence>
<evidence type="ECO:0000313" key="4">
    <source>
        <dbReference type="Proteomes" id="UP000057043"/>
    </source>
</evidence>
<dbReference type="EMBL" id="LGHB01000043">
    <property type="protein sequence ID" value="KUK94776.1"/>
    <property type="molecule type" value="Genomic_DNA"/>
</dbReference>
<evidence type="ECO:0000313" key="1">
    <source>
        <dbReference type="EMBL" id="KUK43642.1"/>
    </source>
</evidence>
<dbReference type="EMBL" id="LGFT01000057">
    <property type="protein sequence ID" value="KUK43642.1"/>
    <property type="molecule type" value="Genomic_DNA"/>
</dbReference>
<dbReference type="AlphaFoldDB" id="A0A101FSG4"/>
<reference evidence="3 4" key="2">
    <citation type="journal article" date="2015" name="MBio">
        <title>Genome-Resolved Metagenomic Analysis Reveals Roles for Candidate Phyla and Other Microbial Community Members in Biogeochemical Transformations in Oil Reservoirs.</title>
        <authorList>
            <person name="Hu P."/>
            <person name="Tom L."/>
            <person name="Singh A."/>
            <person name="Thomas B.C."/>
            <person name="Baker B.J."/>
            <person name="Piceno Y.M."/>
            <person name="Andersen G.L."/>
            <person name="Banfield J.F."/>
        </authorList>
    </citation>
    <scope>NUCLEOTIDE SEQUENCE [LARGE SCALE GENOMIC DNA]</scope>
    <source>
        <strain evidence="1">57_489</strain>
    </source>
</reference>